<reference evidence="3" key="1">
    <citation type="journal article" date="2019" name="Int. J. Syst. Evol. Microbiol.">
        <title>The Global Catalogue of Microorganisms (GCM) 10K type strain sequencing project: providing services to taxonomists for standard genome sequencing and annotation.</title>
        <authorList>
            <consortium name="The Broad Institute Genomics Platform"/>
            <consortium name="The Broad Institute Genome Sequencing Center for Infectious Disease"/>
            <person name="Wu L."/>
            <person name="Ma J."/>
        </authorList>
    </citation>
    <scope>NUCLEOTIDE SEQUENCE [LARGE SCALE GENOMIC DNA]</scope>
    <source>
        <strain evidence="3">KCTC 52239</strain>
    </source>
</reference>
<protein>
    <recommendedName>
        <fullName evidence="4">VPLPA-CTERM protein sorting domain-containing protein</fullName>
    </recommendedName>
</protein>
<feature type="chain" id="PRO_5046241094" description="VPLPA-CTERM protein sorting domain-containing protein" evidence="1">
    <location>
        <begin position="21"/>
        <end position="190"/>
    </location>
</feature>
<comment type="caution">
    <text evidence="2">The sequence shown here is derived from an EMBL/GenBank/DDBJ whole genome shotgun (WGS) entry which is preliminary data.</text>
</comment>
<evidence type="ECO:0000256" key="1">
    <source>
        <dbReference type="SAM" id="SignalP"/>
    </source>
</evidence>
<dbReference type="RefSeq" id="WP_207472132.1">
    <property type="nucleotide sequence ID" value="NZ_JAFNAW010000119.1"/>
</dbReference>
<dbReference type="EMBL" id="JBHRTE010000067">
    <property type="protein sequence ID" value="MFC3169470.1"/>
    <property type="molecule type" value="Genomic_DNA"/>
</dbReference>
<gene>
    <name evidence="2" type="ORF">ACFOD7_15560</name>
</gene>
<evidence type="ECO:0008006" key="4">
    <source>
        <dbReference type="Google" id="ProtNLM"/>
    </source>
</evidence>
<evidence type="ECO:0000313" key="3">
    <source>
        <dbReference type="Proteomes" id="UP001595557"/>
    </source>
</evidence>
<dbReference type="Proteomes" id="UP001595557">
    <property type="component" value="Unassembled WGS sequence"/>
</dbReference>
<organism evidence="2 3">
    <name type="scientific">Paracoccus fontiphilus</name>
    <dbReference type="NCBI Taxonomy" id="1815556"/>
    <lineage>
        <taxon>Bacteria</taxon>
        <taxon>Pseudomonadati</taxon>
        <taxon>Pseudomonadota</taxon>
        <taxon>Alphaproteobacteria</taxon>
        <taxon>Rhodobacterales</taxon>
        <taxon>Paracoccaceae</taxon>
        <taxon>Paracoccus</taxon>
    </lineage>
</organism>
<feature type="signal peptide" evidence="1">
    <location>
        <begin position="1"/>
        <end position="20"/>
    </location>
</feature>
<accession>A0ABV7IL08</accession>
<keyword evidence="3" id="KW-1185">Reference proteome</keyword>
<name>A0ABV7IL08_9RHOB</name>
<proteinExistence type="predicted"/>
<keyword evidence="1" id="KW-0732">Signal</keyword>
<evidence type="ECO:0000313" key="2">
    <source>
        <dbReference type="EMBL" id="MFC3169470.1"/>
    </source>
</evidence>
<sequence length="190" mass="20446">MFKRLVAACLLSILPFGAFAAPVTSPVVDVPLAIGEFTSFDGRGEFLSFDAFATSQDFPFESDLLADLGLTFDLSNQYSDVSGFFTLHSQSKTLLTGVLSTIMPKTGLLYLSFTELSGDLAPIFGSGLEIELSFFDIFGEDPLSALTIGKTNYFAYMIESSHQPASVPLPTGAALLISSLGLLSLRRKKF</sequence>